<dbReference type="HOGENOM" id="CLU_2550393_0_0_2"/>
<dbReference type="STRING" id="1237085.Ngar_c18980"/>
<keyword evidence="2" id="KW-1185">Reference proteome</keyword>
<sequence length="82" mass="9269">MAAGGDDYPVVAGQDGIKLKTEKMVTDQLYYCIYDNKVFLFYKDEEGLLHCYEVENPDAVREIAQNPSEIESILKRYAAQSG</sequence>
<evidence type="ECO:0000313" key="2">
    <source>
        <dbReference type="Proteomes" id="UP000008037"/>
    </source>
</evidence>
<dbReference type="AlphaFoldDB" id="K0IGA9"/>
<reference evidence="1 2" key="1">
    <citation type="journal article" date="2012" name="Environ. Microbiol.">
        <title>The genome of the ammonia-oxidizing Candidatus Nitrososphaera gargensis: insights into metabolic versatility and environmental adaptations.</title>
        <authorList>
            <person name="Spang A."/>
            <person name="Poehlein A."/>
            <person name="Offre P."/>
            <person name="Zumbragel S."/>
            <person name="Haider S."/>
            <person name="Rychlik N."/>
            <person name="Nowka B."/>
            <person name="Schmeisser C."/>
            <person name="Lebedeva E.V."/>
            <person name="Rattei T."/>
            <person name="Bohm C."/>
            <person name="Schmid M."/>
            <person name="Galushko A."/>
            <person name="Hatzenpichler R."/>
            <person name="Weinmaier T."/>
            <person name="Daniel R."/>
            <person name="Schleper C."/>
            <person name="Spieck E."/>
            <person name="Streit W."/>
            <person name="Wagner M."/>
        </authorList>
    </citation>
    <scope>NUCLEOTIDE SEQUENCE [LARGE SCALE GENOMIC DNA]</scope>
    <source>
        <strain evidence="2">Ga9.2</strain>
    </source>
</reference>
<proteinExistence type="predicted"/>
<dbReference type="EMBL" id="CP002408">
    <property type="protein sequence ID" value="AFU58830.1"/>
    <property type="molecule type" value="Genomic_DNA"/>
</dbReference>
<name>K0IGA9_NITGG</name>
<accession>K0IGA9</accession>
<dbReference type="InParanoid" id="K0IGA9"/>
<dbReference type="Proteomes" id="UP000008037">
    <property type="component" value="Chromosome"/>
</dbReference>
<dbReference type="KEGG" id="nga:Ngar_c18980"/>
<evidence type="ECO:0000313" key="1">
    <source>
        <dbReference type="EMBL" id="AFU58830.1"/>
    </source>
</evidence>
<protein>
    <submittedName>
        <fullName evidence="1">Uncharacterized protein</fullName>
    </submittedName>
</protein>
<gene>
    <name evidence="1" type="ordered locus">Ngar_c18980</name>
</gene>
<organism evidence="1 2">
    <name type="scientific">Nitrososphaera gargensis (strain Ga9.2)</name>
    <dbReference type="NCBI Taxonomy" id="1237085"/>
    <lineage>
        <taxon>Archaea</taxon>
        <taxon>Nitrososphaerota</taxon>
        <taxon>Nitrososphaeria</taxon>
        <taxon>Nitrososphaerales</taxon>
        <taxon>Nitrososphaeraceae</taxon>
        <taxon>Nitrososphaera</taxon>
    </lineage>
</organism>
<dbReference type="BioCyc" id="CNIT1237085:G1324-1896-MONOMER"/>